<dbReference type="EMBL" id="DVMT01000046">
    <property type="protein sequence ID" value="HIU40567.1"/>
    <property type="molecule type" value="Genomic_DNA"/>
</dbReference>
<evidence type="ECO:0000313" key="3">
    <source>
        <dbReference type="EMBL" id="HIU40567.1"/>
    </source>
</evidence>
<accession>A0A9D1IR20</accession>
<gene>
    <name evidence="3" type="ORF">IAB68_04640</name>
</gene>
<reference evidence="3" key="1">
    <citation type="submission" date="2020-10" db="EMBL/GenBank/DDBJ databases">
        <authorList>
            <person name="Gilroy R."/>
        </authorList>
    </citation>
    <scope>NUCLEOTIDE SEQUENCE</scope>
    <source>
        <strain evidence="3">CHK193-30670</strain>
    </source>
</reference>
<dbReference type="InterPro" id="IPR001296">
    <property type="entry name" value="Glyco_trans_1"/>
</dbReference>
<feature type="domain" description="Glycosyltransferase subfamily 4-like N-terminal" evidence="2">
    <location>
        <begin position="15"/>
        <end position="178"/>
    </location>
</feature>
<evidence type="ECO:0000313" key="4">
    <source>
        <dbReference type="Proteomes" id="UP000824074"/>
    </source>
</evidence>
<dbReference type="Pfam" id="PF00534">
    <property type="entry name" value="Glycos_transf_1"/>
    <property type="match status" value="1"/>
</dbReference>
<evidence type="ECO:0000259" key="1">
    <source>
        <dbReference type="Pfam" id="PF00534"/>
    </source>
</evidence>
<name>A0A9D1IR20_9FIRM</name>
<dbReference type="Pfam" id="PF13439">
    <property type="entry name" value="Glyco_transf_4"/>
    <property type="match status" value="1"/>
</dbReference>
<sequence>MKKKSILISSYNLDFGGIETSLINLLKNFNYDKYNVTLVLEQKNGVFLKEVPKCVKIKEYKVSYNKNVIIRKFINLLKRIKWILGNYKKYHASICYATYSGPCGFVARTSARNKILFVHNNYFYLFKKHKNDTKNFFDNLKIKKYNHIIFVSNESKKDLSKIFPNLNDRFITINNLIDNKKIIKLSEKKINYKKSVKKIFLFVGRLDEHQKRLTLLLDIAKKCKDENVKALFWIVGTGPDEKMYKDIVKNNNLDNVIFYGAKKNPYPYIKACDYLILTSRYEGFPVVYNEAIILEKPIITTIDVSDDYISIPNRFGFVVDEKNIYDKVKELSNKKYHFKEKVNYEELNKKRIELIENVLESK</sequence>
<dbReference type="PANTHER" id="PTHR12526:SF630">
    <property type="entry name" value="GLYCOSYLTRANSFERASE"/>
    <property type="match status" value="1"/>
</dbReference>
<dbReference type="AlphaFoldDB" id="A0A9D1IR20"/>
<dbReference type="Proteomes" id="UP000824074">
    <property type="component" value="Unassembled WGS sequence"/>
</dbReference>
<organism evidence="3 4">
    <name type="scientific">Candidatus Aphodocola excrementigallinarum</name>
    <dbReference type="NCBI Taxonomy" id="2840670"/>
    <lineage>
        <taxon>Bacteria</taxon>
        <taxon>Bacillati</taxon>
        <taxon>Bacillota</taxon>
        <taxon>Bacilli</taxon>
        <taxon>Candidatus Aphodocola</taxon>
    </lineage>
</organism>
<protein>
    <submittedName>
        <fullName evidence="3">Glycosyltransferase</fullName>
    </submittedName>
</protein>
<dbReference type="InterPro" id="IPR028098">
    <property type="entry name" value="Glyco_trans_4-like_N"/>
</dbReference>
<dbReference type="SUPFAM" id="SSF53756">
    <property type="entry name" value="UDP-Glycosyltransferase/glycogen phosphorylase"/>
    <property type="match status" value="1"/>
</dbReference>
<reference evidence="3" key="2">
    <citation type="journal article" date="2021" name="PeerJ">
        <title>Extensive microbial diversity within the chicken gut microbiome revealed by metagenomics and culture.</title>
        <authorList>
            <person name="Gilroy R."/>
            <person name="Ravi A."/>
            <person name="Getino M."/>
            <person name="Pursley I."/>
            <person name="Horton D.L."/>
            <person name="Alikhan N.F."/>
            <person name="Baker D."/>
            <person name="Gharbi K."/>
            <person name="Hall N."/>
            <person name="Watson M."/>
            <person name="Adriaenssens E.M."/>
            <person name="Foster-Nyarko E."/>
            <person name="Jarju S."/>
            <person name="Secka A."/>
            <person name="Antonio M."/>
            <person name="Oren A."/>
            <person name="Chaudhuri R.R."/>
            <person name="La Ragione R."/>
            <person name="Hildebrand F."/>
            <person name="Pallen M.J."/>
        </authorList>
    </citation>
    <scope>NUCLEOTIDE SEQUENCE</scope>
    <source>
        <strain evidence="3">CHK193-30670</strain>
    </source>
</reference>
<dbReference type="PANTHER" id="PTHR12526">
    <property type="entry name" value="GLYCOSYLTRANSFERASE"/>
    <property type="match status" value="1"/>
</dbReference>
<dbReference type="Gene3D" id="3.40.50.2000">
    <property type="entry name" value="Glycogen Phosphorylase B"/>
    <property type="match status" value="2"/>
</dbReference>
<comment type="caution">
    <text evidence="3">The sequence shown here is derived from an EMBL/GenBank/DDBJ whole genome shotgun (WGS) entry which is preliminary data.</text>
</comment>
<evidence type="ECO:0000259" key="2">
    <source>
        <dbReference type="Pfam" id="PF13439"/>
    </source>
</evidence>
<feature type="domain" description="Glycosyl transferase family 1" evidence="1">
    <location>
        <begin position="188"/>
        <end position="326"/>
    </location>
</feature>
<dbReference type="CDD" id="cd03811">
    <property type="entry name" value="GT4_GT28_WabH-like"/>
    <property type="match status" value="1"/>
</dbReference>
<dbReference type="GO" id="GO:0016757">
    <property type="term" value="F:glycosyltransferase activity"/>
    <property type="evidence" value="ECO:0007669"/>
    <property type="project" value="InterPro"/>
</dbReference>
<proteinExistence type="predicted"/>